<dbReference type="PANTHER" id="PTHR46195:SF2">
    <property type="entry name" value="HEAVY METAL-ASSOCIATED ISOPRENYLATED PLANT PROTEIN 7"/>
    <property type="match status" value="1"/>
</dbReference>
<evidence type="ECO:0000256" key="3">
    <source>
        <dbReference type="ARBA" id="ARBA00024045"/>
    </source>
</evidence>
<keyword evidence="6" id="KW-1185">Reference proteome</keyword>
<dbReference type="PROSITE" id="PS50846">
    <property type="entry name" value="HMA_2"/>
    <property type="match status" value="2"/>
</dbReference>
<dbReference type="Gene3D" id="3.30.70.100">
    <property type="match status" value="2"/>
</dbReference>
<evidence type="ECO:0000256" key="2">
    <source>
        <dbReference type="ARBA" id="ARBA00023289"/>
    </source>
</evidence>
<protein>
    <recommendedName>
        <fullName evidence="4">HMA domain-containing protein</fullName>
    </recommendedName>
</protein>
<comment type="similarity">
    <text evidence="3">Belongs to the HIPP family.</text>
</comment>
<dbReference type="GO" id="GO:0046872">
    <property type="term" value="F:metal ion binding"/>
    <property type="evidence" value="ECO:0007669"/>
    <property type="project" value="UniProtKB-KW"/>
</dbReference>
<dbReference type="SUPFAM" id="SSF55008">
    <property type="entry name" value="HMA, heavy metal-associated domain"/>
    <property type="match status" value="2"/>
</dbReference>
<dbReference type="CDD" id="cd00371">
    <property type="entry name" value="HMA"/>
    <property type="match status" value="2"/>
</dbReference>
<gene>
    <name evidence="5" type="ORF">GOP47_0001538</name>
</gene>
<dbReference type="Pfam" id="PF00403">
    <property type="entry name" value="HMA"/>
    <property type="match status" value="2"/>
</dbReference>
<dbReference type="InterPro" id="IPR006121">
    <property type="entry name" value="HMA_dom"/>
</dbReference>
<feature type="domain" description="HMA" evidence="4">
    <location>
        <begin position="15"/>
        <end position="82"/>
    </location>
</feature>
<feature type="domain" description="HMA" evidence="4">
    <location>
        <begin position="119"/>
        <end position="184"/>
    </location>
</feature>
<dbReference type="PANTHER" id="PTHR46195">
    <property type="entry name" value="HEAVY METAL-ASSOCIATED ISOPRENYLATED PLANT PROTEIN 7"/>
    <property type="match status" value="1"/>
</dbReference>
<organism evidence="5 6">
    <name type="scientific">Adiantum capillus-veneris</name>
    <name type="common">Maidenhair fern</name>
    <dbReference type="NCBI Taxonomy" id="13818"/>
    <lineage>
        <taxon>Eukaryota</taxon>
        <taxon>Viridiplantae</taxon>
        <taxon>Streptophyta</taxon>
        <taxon>Embryophyta</taxon>
        <taxon>Tracheophyta</taxon>
        <taxon>Polypodiopsida</taxon>
        <taxon>Polypodiidae</taxon>
        <taxon>Polypodiales</taxon>
        <taxon>Pteridineae</taxon>
        <taxon>Pteridaceae</taxon>
        <taxon>Vittarioideae</taxon>
        <taxon>Adiantum</taxon>
    </lineage>
</organism>
<dbReference type="OrthoDB" id="773760at2759"/>
<dbReference type="EMBL" id="JABFUD020000003">
    <property type="protein sequence ID" value="KAI5081795.1"/>
    <property type="molecule type" value="Genomic_DNA"/>
</dbReference>
<dbReference type="InterPro" id="IPR044577">
    <property type="entry name" value="HIPP4/7/8/17/18/19"/>
</dbReference>
<keyword evidence="2" id="KW-0449">Lipoprotein</keyword>
<evidence type="ECO:0000259" key="4">
    <source>
        <dbReference type="PROSITE" id="PS50846"/>
    </source>
</evidence>
<reference evidence="5" key="1">
    <citation type="submission" date="2021-01" db="EMBL/GenBank/DDBJ databases">
        <title>Adiantum capillus-veneris genome.</title>
        <authorList>
            <person name="Fang Y."/>
            <person name="Liao Q."/>
        </authorList>
    </citation>
    <scope>NUCLEOTIDE SEQUENCE</scope>
    <source>
        <strain evidence="5">H3</strain>
        <tissue evidence="5">Leaf</tissue>
    </source>
</reference>
<evidence type="ECO:0000313" key="6">
    <source>
        <dbReference type="Proteomes" id="UP000886520"/>
    </source>
</evidence>
<comment type="caution">
    <text evidence="5">The sequence shown here is derived from an EMBL/GenBank/DDBJ whole genome shotgun (WGS) entry which is preliminary data.</text>
</comment>
<sequence length="205" mass="23224">MGQGQVEGKTEKKGDNKVVVRVDMDCEACKQKVRKVLKNFPGVENIDLDTEEQKVTIKGHVDAWKVYEALKKKCGRRTMLVYPQLSKEEERKAKEDSIINSVNKIVDSITDLLTPKPPNTVVELRVRMHCGACAKKIKRILLRLDGVLEVEGDMATDKVVVKGRHLDAEMLCERKFAYAPYQSVPEYVYPPQIFSDENPNACSVM</sequence>
<name>A0A9D4V8G0_ADICA</name>
<accession>A0A9D4V8G0</accession>
<proteinExistence type="inferred from homology"/>
<keyword evidence="2" id="KW-0636">Prenylation</keyword>
<keyword evidence="1" id="KW-0479">Metal-binding</keyword>
<evidence type="ECO:0000256" key="1">
    <source>
        <dbReference type="ARBA" id="ARBA00022723"/>
    </source>
</evidence>
<dbReference type="AlphaFoldDB" id="A0A9D4V8G0"/>
<dbReference type="InterPro" id="IPR036163">
    <property type="entry name" value="HMA_dom_sf"/>
</dbReference>
<evidence type="ECO:0000313" key="5">
    <source>
        <dbReference type="EMBL" id="KAI5081795.1"/>
    </source>
</evidence>
<dbReference type="Proteomes" id="UP000886520">
    <property type="component" value="Chromosome 2"/>
</dbReference>